<sequence length="436" mass="46368">MGSTMIAVIGFVSLAILMWVLLKGMTSPVIPFILIPVVTALIAGFSISDINGFVKSGLNSVLSTAAMFMFSITYFNIMNDAGLFEPVIRALTPKGKANVFLILLSALAVTYVGHLDGSGATTWMIVLTAFLPLADRVGIRRPALLCVAASGMTAANLVPWGGPTMRAAAVLEMDVNALFAYILPALAVMVGLSVLTVWMLARAEVKNGAGTMIAENTCTAGDHVEPGRGGFKDWKWIFNMALTVAVLYFLFSGVMSSYLCFMMGVSVALLVNYPNPKEQTKRLKSYAGQSMVMTITLFAVAVFLGVMKEGGFIEAMASVIVRIIPGFLAPHAHWVLALIAVPMMMALGTDAFYYVMLPVIIGVVEPFGISALSVAAVYLITGTFGSSINPSGAAMYVGLGLADVDVGTHIKFSIRYLWPFSIACMAAAILMGIVQF</sequence>
<evidence type="ECO:0000256" key="3">
    <source>
        <dbReference type="ARBA" id="ARBA00022692"/>
    </source>
</evidence>
<protein>
    <submittedName>
        <fullName evidence="8">Citrate transporter</fullName>
    </submittedName>
</protein>
<keyword evidence="5 6" id="KW-0472">Membrane</keyword>
<feature type="transmembrane region" description="Helical" evidence="6">
    <location>
        <begin position="120"/>
        <end position="137"/>
    </location>
</feature>
<proteinExistence type="predicted"/>
<evidence type="ECO:0000256" key="5">
    <source>
        <dbReference type="ARBA" id="ARBA00023136"/>
    </source>
</evidence>
<dbReference type="OrthoDB" id="5329450at2"/>
<feature type="transmembrane region" description="Helical" evidence="6">
    <location>
        <begin position="236"/>
        <end position="266"/>
    </location>
</feature>
<comment type="subcellular location">
    <subcellularLocation>
        <location evidence="1">Membrane</location>
        <topology evidence="1">Multi-pass membrane protein</topology>
    </subcellularLocation>
</comment>
<keyword evidence="2" id="KW-0813">Transport</keyword>
<reference evidence="8 9" key="1">
    <citation type="submission" date="2018-08" db="EMBL/GenBank/DDBJ databases">
        <title>A genome reference for cultivated species of the human gut microbiota.</title>
        <authorList>
            <person name="Zou Y."/>
            <person name="Xue W."/>
            <person name="Luo G."/>
        </authorList>
    </citation>
    <scope>NUCLEOTIDE SEQUENCE [LARGE SCALE GENOMIC DNA]</scope>
    <source>
        <strain evidence="8 9">AF04-15</strain>
    </source>
</reference>
<organism evidence="8 9">
    <name type="scientific">Enterocloster asparagiformis</name>
    <dbReference type="NCBI Taxonomy" id="333367"/>
    <lineage>
        <taxon>Bacteria</taxon>
        <taxon>Bacillati</taxon>
        <taxon>Bacillota</taxon>
        <taxon>Clostridia</taxon>
        <taxon>Lachnospirales</taxon>
        <taxon>Lachnospiraceae</taxon>
        <taxon>Enterocloster</taxon>
    </lineage>
</organism>
<dbReference type="Pfam" id="PF03600">
    <property type="entry name" value="CitMHS"/>
    <property type="match status" value="1"/>
</dbReference>
<evidence type="ECO:0000256" key="4">
    <source>
        <dbReference type="ARBA" id="ARBA00022989"/>
    </source>
</evidence>
<accession>A0A413FGL6</accession>
<evidence type="ECO:0000256" key="1">
    <source>
        <dbReference type="ARBA" id="ARBA00004141"/>
    </source>
</evidence>
<comment type="caution">
    <text evidence="8">The sequence shown here is derived from an EMBL/GenBank/DDBJ whole genome shotgun (WGS) entry which is preliminary data.</text>
</comment>
<evidence type="ECO:0000259" key="7">
    <source>
        <dbReference type="Pfam" id="PF03600"/>
    </source>
</evidence>
<feature type="transmembrane region" description="Helical" evidence="6">
    <location>
        <begin position="181"/>
        <end position="201"/>
    </location>
</feature>
<dbReference type="RefSeq" id="WP_117777321.1">
    <property type="nucleotide sequence ID" value="NZ_QSBM01000006.1"/>
</dbReference>
<feature type="transmembrane region" description="Helical" evidence="6">
    <location>
        <begin position="286"/>
        <end position="307"/>
    </location>
</feature>
<feature type="transmembrane region" description="Helical" evidence="6">
    <location>
        <begin position="144"/>
        <end position="161"/>
    </location>
</feature>
<evidence type="ECO:0000256" key="2">
    <source>
        <dbReference type="ARBA" id="ARBA00022448"/>
    </source>
</evidence>
<feature type="transmembrane region" description="Helical" evidence="6">
    <location>
        <begin position="29"/>
        <end position="48"/>
    </location>
</feature>
<evidence type="ECO:0000256" key="6">
    <source>
        <dbReference type="SAM" id="Phobius"/>
    </source>
</evidence>
<feature type="transmembrane region" description="Helical" evidence="6">
    <location>
        <begin position="351"/>
        <end position="381"/>
    </location>
</feature>
<dbReference type="Proteomes" id="UP000283880">
    <property type="component" value="Unassembled WGS sequence"/>
</dbReference>
<dbReference type="GO" id="GO:0055085">
    <property type="term" value="P:transmembrane transport"/>
    <property type="evidence" value="ECO:0007669"/>
    <property type="project" value="InterPro"/>
</dbReference>
<feature type="transmembrane region" description="Helical" evidence="6">
    <location>
        <begin position="60"/>
        <end position="77"/>
    </location>
</feature>
<dbReference type="EMBL" id="QSBM01000006">
    <property type="protein sequence ID" value="RGX29906.1"/>
    <property type="molecule type" value="Genomic_DNA"/>
</dbReference>
<evidence type="ECO:0000313" key="8">
    <source>
        <dbReference type="EMBL" id="RGX29906.1"/>
    </source>
</evidence>
<gene>
    <name evidence="8" type="ORF">DWV29_09345</name>
</gene>
<dbReference type="GO" id="GO:0016020">
    <property type="term" value="C:membrane"/>
    <property type="evidence" value="ECO:0007669"/>
    <property type="project" value="UniProtKB-SubCell"/>
</dbReference>
<keyword evidence="3 6" id="KW-0812">Transmembrane</keyword>
<dbReference type="AlphaFoldDB" id="A0A413FGL6"/>
<name>A0A413FGL6_9FIRM</name>
<feature type="domain" description="Citrate transporter-like" evidence="7">
    <location>
        <begin position="21"/>
        <end position="376"/>
    </location>
</feature>
<keyword evidence="4 6" id="KW-1133">Transmembrane helix</keyword>
<feature type="transmembrane region" description="Helical" evidence="6">
    <location>
        <begin position="416"/>
        <end position="434"/>
    </location>
</feature>
<feature type="transmembrane region" description="Helical" evidence="6">
    <location>
        <begin position="6"/>
        <end position="22"/>
    </location>
</feature>
<feature type="transmembrane region" description="Helical" evidence="6">
    <location>
        <begin position="97"/>
        <end position="114"/>
    </location>
</feature>
<feature type="transmembrane region" description="Helical" evidence="6">
    <location>
        <begin position="319"/>
        <end position="345"/>
    </location>
</feature>
<evidence type="ECO:0000313" key="9">
    <source>
        <dbReference type="Proteomes" id="UP000283880"/>
    </source>
</evidence>
<dbReference type="InterPro" id="IPR004680">
    <property type="entry name" value="Cit_transptr-like_dom"/>
</dbReference>